<dbReference type="InterPro" id="IPR015943">
    <property type="entry name" value="WD40/YVTN_repeat-like_dom_sf"/>
</dbReference>
<organism evidence="9 10">
    <name type="scientific">Diutina rugosa</name>
    <name type="common">Yeast</name>
    <name type="synonym">Candida rugosa</name>
    <dbReference type="NCBI Taxonomy" id="5481"/>
    <lineage>
        <taxon>Eukaryota</taxon>
        <taxon>Fungi</taxon>
        <taxon>Dikarya</taxon>
        <taxon>Ascomycota</taxon>
        <taxon>Saccharomycotina</taxon>
        <taxon>Pichiomycetes</taxon>
        <taxon>Debaryomycetaceae</taxon>
        <taxon>Diutina</taxon>
    </lineage>
</organism>
<dbReference type="InterPro" id="IPR050358">
    <property type="entry name" value="RSE1/DDB1/CFT1"/>
</dbReference>
<dbReference type="GO" id="GO:0006397">
    <property type="term" value="P:mRNA processing"/>
    <property type="evidence" value="ECO:0007669"/>
    <property type="project" value="UniProtKB-KW"/>
</dbReference>
<evidence type="ECO:0000259" key="6">
    <source>
        <dbReference type="Pfam" id="PF03178"/>
    </source>
</evidence>
<gene>
    <name evidence="9" type="ORF">DIURU_000732</name>
</gene>
<feature type="domain" description="RSE1/DDB1/CPSF1 C-terminal" evidence="6">
    <location>
        <begin position="793"/>
        <end position="1049"/>
    </location>
</feature>
<keyword evidence="10" id="KW-1185">Reference proteome</keyword>
<dbReference type="GeneID" id="54779385"/>
<dbReference type="InterPro" id="IPR011047">
    <property type="entry name" value="Quinoprotein_ADH-like_sf"/>
</dbReference>
<dbReference type="InterPro" id="IPR036322">
    <property type="entry name" value="WD40_repeat_dom_sf"/>
</dbReference>
<accession>A0A642UWM4</accession>
<proteinExistence type="inferred from homology"/>
<feature type="domain" description="RSE1/DDB1/CPSF1 second beta-propeller" evidence="8">
    <location>
        <begin position="401"/>
        <end position="700"/>
    </location>
</feature>
<dbReference type="InterPro" id="IPR004871">
    <property type="entry name" value="RSE1/DDB1/CPSF1_C"/>
</dbReference>
<dbReference type="GO" id="GO:0005634">
    <property type="term" value="C:nucleus"/>
    <property type="evidence" value="ECO:0007669"/>
    <property type="project" value="UniProtKB-SubCell"/>
</dbReference>
<evidence type="ECO:0000256" key="3">
    <source>
        <dbReference type="ARBA" id="ARBA00014577"/>
    </source>
</evidence>
<dbReference type="EMBL" id="SWFT01000027">
    <property type="protein sequence ID" value="KAA8907048.1"/>
    <property type="molecule type" value="Genomic_DNA"/>
</dbReference>
<dbReference type="Proteomes" id="UP000449547">
    <property type="component" value="Unassembled WGS sequence"/>
</dbReference>
<dbReference type="SUPFAM" id="SSF50998">
    <property type="entry name" value="Quinoprotein alcohol dehydrogenase-like"/>
    <property type="match status" value="1"/>
</dbReference>
<comment type="similarity">
    <text evidence="2">Belongs to the DDB1 family.</text>
</comment>
<evidence type="ECO:0000259" key="8">
    <source>
        <dbReference type="Pfam" id="PF23726"/>
    </source>
</evidence>
<dbReference type="PANTHER" id="PTHR10644">
    <property type="entry name" value="DNA REPAIR/RNA PROCESSING CPSF FAMILY"/>
    <property type="match status" value="1"/>
</dbReference>
<keyword evidence="5" id="KW-0539">Nucleus</keyword>
<evidence type="ECO:0000256" key="4">
    <source>
        <dbReference type="ARBA" id="ARBA00022664"/>
    </source>
</evidence>
<reference evidence="9 10" key="1">
    <citation type="submission" date="2019-07" db="EMBL/GenBank/DDBJ databases">
        <title>Genome assembly of two rare yeast pathogens: Diutina rugosa and Trichomonascus ciferrii.</title>
        <authorList>
            <person name="Mixao V."/>
            <person name="Saus E."/>
            <person name="Hansen A."/>
            <person name="Lass-Flor C."/>
            <person name="Gabaldon T."/>
        </authorList>
    </citation>
    <scope>NUCLEOTIDE SEQUENCE [LARGE SCALE GENOMIC DNA]</scope>
    <source>
        <strain evidence="9 10">CBS 613</strain>
    </source>
</reference>
<feature type="domain" description="RSE1/DDB1/CPSF1 first beta-propeller" evidence="7">
    <location>
        <begin position="17"/>
        <end position="363"/>
    </location>
</feature>
<dbReference type="InterPro" id="IPR058543">
    <property type="entry name" value="Beta-prop_RSE1/DDB1/CPSF1_2nd"/>
</dbReference>
<protein>
    <recommendedName>
        <fullName evidence="3">DNA damage-binding protein 1</fullName>
    </recommendedName>
</protein>
<dbReference type="Pfam" id="PF23726">
    <property type="entry name" value="Beta-prop_RSE1_2nd"/>
    <property type="match status" value="1"/>
</dbReference>
<dbReference type="Pfam" id="PF10433">
    <property type="entry name" value="Beta-prop_RSE1_1st"/>
    <property type="match status" value="1"/>
</dbReference>
<dbReference type="OMA" id="PRATGHW"/>
<evidence type="ECO:0000256" key="1">
    <source>
        <dbReference type="ARBA" id="ARBA00004123"/>
    </source>
</evidence>
<dbReference type="InterPro" id="IPR018846">
    <property type="entry name" value="Beta-prop_RSE1/DDB1/CPSF1_1st"/>
</dbReference>
<evidence type="ECO:0000256" key="2">
    <source>
        <dbReference type="ARBA" id="ARBA00007453"/>
    </source>
</evidence>
<evidence type="ECO:0000313" key="10">
    <source>
        <dbReference type="Proteomes" id="UP000449547"/>
    </source>
</evidence>
<sequence length="1083" mass="118559">MHLYHLTVEPTQQWHEVVVGHFLDDGTSSQQIVVSRGSSLLVVGLAGENDTPQRLNYSPLLGRIWHIAKIRPAGSSVDFLVVTSDSGQLVILELQTSGWVQRLRQPFEKNGFNRTNAGEFMVVDPDDRCVMLAGLQSNRIIYPVAYSASRGVTVEAPVQLKVDVSSVILTMAAIDTRFENPMFVTVEADPDGKDYLKWYTFDQGLNIIRLLGQPTALDENNESYHLVQAPFGGVYVAQPGKIAYYSGPSAKSAPIIASIPSNLPIVCHATQTKKKQQFLLLQDTTGHLWRVLTTIDSEREFVEQVNVVYYETIEPCLSIGILRAGYLIANPVVGDVVMYLIESMGDESMDSWTPRQELKHLEVSSKIYKGSPVMDAALYNQTMILKSPQSTNKVRKGTPTSILVSSPLPFVPTSVFTTKKTRKSDSDEYLVITSSTESKTLVLSIGEVVENVKDSHFIETQPTVLVAQVGVSSLIQVYRDGINHIKLDGKQTMWHPPAGISVVAAAANNFQVVVALSDGALVYFEIDATDDQLAEYGERLEVDTGVTSLAMDLTRRANYVVVGTKDNEIQVVSLQENSCLEVLSIQALSATPSSLNLRGSHLSIGMESGVFVLNQIDPITGDITGTRKKFIGTSPVSLYSTGTLGSLVISSATWLLTGKGDLSPLLNLDLVCGAGFISEEIGGEAVVGINRRGELVIFNVGEEEETGLVTLGPLVPETVDVEGNGKRVLEDGDSFYVATSNGVQVVTESNVETIPETPDCSQATSMVRAKLKGKQYLFIALPGQVVSILVGEDSQYEYLHTTDTKLPGFQTLLGFQGRLLLGHGQEIRYYDVGLKQLLFKGATIIPQTTIVSLQNMEGDRLALGDIRRSVRIFNFDTSTQQFVAVADDTSDRHVTTAIVLDHTTVAGGDRFGNVWINELDDVTSKAVDSSWPLWIKSHPEYLQGAPVRLKPVAQYYVGDAIVKLCRGSLIYGGGQESLIYFGILGTIGVMLPLLTSSELKFFQSLSTEMAALYTEFNSQNLLGKDAIKSRGYYGPSYNVIDGDLLEQFHQQADDVKQTIATRLKRSVGEIERRLLEIRDRALP</sequence>
<dbReference type="OrthoDB" id="436637at2759"/>
<keyword evidence="4" id="KW-0507">mRNA processing</keyword>
<dbReference type="Pfam" id="PF03178">
    <property type="entry name" value="CPSF_A"/>
    <property type="match status" value="1"/>
</dbReference>
<evidence type="ECO:0000259" key="7">
    <source>
        <dbReference type="Pfam" id="PF10433"/>
    </source>
</evidence>
<comment type="caution">
    <text evidence="9">The sequence shown here is derived from an EMBL/GenBank/DDBJ whole genome shotgun (WGS) entry which is preliminary data.</text>
</comment>
<dbReference type="Gene3D" id="2.130.10.10">
    <property type="entry name" value="YVTN repeat-like/Quinoprotein amine dehydrogenase"/>
    <property type="match status" value="3"/>
</dbReference>
<comment type="subcellular location">
    <subcellularLocation>
        <location evidence="1">Nucleus</location>
    </subcellularLocation>
</comment>
<dbReference type="AlphaFoldDB" id="A0A642UWM4"/>
<dbReference type="GO" id="GO:0003676">
    <property type="term" value="F:nucleic acid binding"/>
    <property type="evidence" value="ECO:0007669"/>
    <property type="project" value="InterPro"/>
</dbReference>
<evidence type="ECO:0000256" key="5">
    <source>
        <dbReference type="ARBA" id="ARBA00023242"/>
    </source>
</evidence>
<dbReference type="SUPFAM" id="SSF50978">
    <property type="entry name" value="WD40 repeat-like"/>
    <property type="match status" value="1"/>
</dbReference>
<evidence type="ECO:0000313" key="9">
    <source>
        <dbReference type="EMBL" id="KAA8907048.1"/>
    </source>
</evidence>
<dbReference type="RefSeq" id="XP_034014399.1">
    <property type="nucleotide sequence ID" value="XM_034159013.1"/>
</dbReference>
<name>A0A642UWM4_DIURU</name>
<dbReference type="VEuPathDB" id="FungiDB:DIURU_000732"/>